<reference evidence="1" key="1">
    <citation type="journal article" date="2014" name="Int. J. Syst. Evol. Microbiol.">
        <title>Complete genome sequence of Corynebacterium casei LMG S-19264T (=DSM 44701T), isolated from a smear-ripened cheese.</title>
        <authorList>
            <consortium name="US DOE Joint Genome Institute (JGI-PGF)"/>
            <person name="Walter F."/>
            <person name="Albersmeier A."/>
            <person name="Kalinowski J."/>
            <person name="Ruckert C."/>
        </authorList>
    </citation>
    <scope>NUCLEOTIDE SEQUENCE</scope>
    <source>
        <strain evidence="1">JCM 13064</strain>
    </source>
</reference>
<sequence>MCWTVSRPTGTLPAIADVAGLLSRSGDFTVQELDIAEGPLGYEQEAVVFFEMANDGFFLFQSPGSYIGESPILRSLSLAGCSWNVTWTGSLYASHFSYAETGGIVFTWKGFAGHHAPKPQILEPALTEVEAVYQECQASSIPFDLAAMMAAVDLMSGQGFPLNWAEGARPALIISDPLPRSA</sequence>
<dbReference type="AlphaFoldDB" id="A0A917VIB6"/>
<gene>
    <name evidence="1" type="ORF">GCM10007964_24640</name>
</gene>
<dbReference type="EMBL" id="BMNT01000011">
    <property type="protein sequence ID" value="GGK81036.1"/>
    <property type="molecule type" value="Genomic_DNA"/>
</dbReference>
<accession>A0A917VIB6</accession>
<evidence type="ECO:0000313" key="2">
    <source>
        <dbReference type="Proteomes" id="UP000645217"/>
    </source>
</evidence>
<proteinExistence type="predicted"/>
<name>A0A917VIB6_9ACTN</name>
<evidence type="ECO:0000313" key="1">
    <source>
        <dbReference type="EMBL" id="GGK81036.1"/>
    </source>
</evidence>
<protein>
    <submittedName>
        <fullName evidence="1">Uncharacterized protein</fullName>
    </submittedName>
</protein>
<comment type="caution">
    <text evidence="1">The sequence shown here is derived from an EMBL/GenBank/DDBJ whole genome shotgun (WGS) entry which is preliminary data.</text>
</comment>
<organism evidence="1 2">
    <name type="scientific">Sphaerisporangium melleum</name>
    <dbReference type="NCBI Taxonomy" id="321316"/>
    <lineage>
        <taxon>Bacteria</taxon>
        <taxon>Bacillati</taxon>
        <taxon>Actinomycetota</taxon>
        <taxon>Actinomycetes</taxon>
        <taxon>Streptosporangiales</taxon>
        <taxon>Streptosporangiaceae</taxon>
        <taxon>Sphaerisporangium</taxon>
    </lineage>
</organism>
<reference evidence="1" key="2">
    <citation type="submission" date="2020-09" db="EMBL/GenBank/DDBJ databases">
        <authorList>
            <person name="Sun Q."/>
            <person name="Ohkuma M."/>
        </authorList>
    </citation>
    <scope>NUCLEOTIDE SEQUENCE</scope>
    <source>
        <strain evidence="1">JCM 13064</strain>
    </source>
</reference>
<keyword evidence="2" id="KW-1185">Reference proteome</keyword>
<dbReference type="Proteomes" id="UP000645217">
    <property type="component" value="Unassembled WGS sequence"/>
</dbReference>